<dbReference type="GO" id="GO:0016747">
    <property type="term" value="F:acyltransferase activity, transferring groups other than amino-acyl groups"/>
    <property type="evidence" value="ECO:0007669"/>
    <property type="project" value="InterPro"/>
</dbReference>
<sequence>MQQREAFFDNGKLILIFLVVFGHVIQPLTTESLVLLTLYRFIYLFHMPAIILLSGFFAKGIGEPKYLLSLIRKLIVPYLIFQTFYTALYYFTTDSGWDTPLFEPHWSLWFLLSLFSWHILLILYKRLPAKLGIGLTIIIGLLIGYMDGIGHEFSLSRTFVFFPFFLVGYWLSSEQLRRLSSAKVRAIALLVMAGVIIVLFIGADFQIGWLFGSGSYASLDRPNSGALIRLLVYLVAFVLSFSFYAWTPRKSYRLTKFGQQTIYVYLLHGFFVQAFREYETIQINDGFDFVVAVFISIAIVLLLASKPIFISFQPIIETKATELKNLTGKPG</sequence>
<feature type="transmembrane region" description="Helical" evidence="3">
    <location>
        <begin position="41"/>
        <end position="62"/>
    </location>
</feature>
<dbReference type="AlphaFoldDB" id="A0A1H8MYF9"/>
<dbReference type="RefSeq" id="WP_091496833.1">
    <property type="nucleotide sequence ID" value="NZ_FODJ01000005.1"/>
</dbReference>
<gene>
    <name evidence="5" type="ORF">SAMN04488134_10549</name>
</gene>
<evidence type="ECO:0000259" key="4">
    <source>
        <dbReference type="Pfam" id="PF01757"/>
    </source>
</evidence>
<dbReference type="PANTHER" id="PTHR37312">
    <property type="entry name" value="MEMBRANE-BOUND ACYLTRANSFERASE YKRP-RELATED"/>
    <property type="match status" value="1"/>
</dbReference>
<feature type="transmembrane region" description="Helical" evidence="3">
    <location>
        <begin position="287"/>
        <end position="304"/>
    </location>
</feature>
<feature type="transmembrane region" description="Helical" evidence="3">
    <location>
        <begin position="74"/>
        <end position="91"/>
    </location>
</feature>
<evidence type="ECO:0000313" key="6">
    <source>
        <dbReference type="Proteomes" id="UP000199300"/>
    </source>
</evidence>
<name>A0A1H8MYF9_9BACI</name>
<evidence type="ECO:0000256" key="2">
    <source>
        <dbReference type="ARBA" id="ARBA00007400"/>
    </source>
</evidence>
<dbReference type="Proteomes" id="UP000199300">
    <property type="component" value="Unassembled WGS sequence"/>
</dbReference>
<feature type="transmembrane region" description="Helical" evidence="3">
    <location>
        <begin position="227"/>
        <end position="245"/>
    </location>
</feature>
<accession>A0A1H8MYF9</accession>
<comment type="similarity">
    <text evidence="2">Belongs to the acyltransferase 3 family.</text>
</comment>
<dbReference type="OrthoDB" id="6623990at2"/>
<proteinExistence type="inferred from homology"/>
<keyword evidence="3" id="KW-1133">Transmembrane helix</keyword>
<feature type="transmembrane region" description="Helical" evidence="3">
    <location>
        <begin position="106"/>
        <end position="124"/>
    </location>
</feature>
<evidence type="ECO:0000256" key="3">
    <source>
        <dbReference type="SAM" id="Phobius"/>
    </source>
</evidence>
<comment type="subcellular location">
    <subcellularLocation>
        <location evidence="1">Membrane</location>
    </subcellularLocation>
</comment>
<feature type="transmembrane region" description="Helical" evidence="3">
    <location>
        <begin position="257"/>
        <end position="275"/>
    </location>
</feature>
<organism evidence="5 6">
    <name type="scientific">Amphibacillus marinus</name>
    <dbReference type="NCBI Taxonomy" id="872970"/>
    <lineage>
        <taxon>Bacteria</taxon>
        <taxon>Bacillati</taxon>
        <taxon>Bacillota</taxon>
        <taxon>Bacilli</taxon>
        <taxon>Bacillales</taxon>
        <taxon>Bacillaceae</taxon>
        <taxon>Amphibacillus</taxon>
    </lineage>
</organism>
<protein>
    <submittedName>
        <fullName evidence="5">Fucose 4-O-acetylase</fullName>
    </submittedName>
</protein>
<reference evidence="5 6" key="1">
    <citation type="submission" date="2016-10" db="EMBL/GenBank/DDBJ databases">
        <authorList>
            <person name="de Groot N.N."/>
        </authorList>
    </citation>
    <scope>NUCLEOTIDE SEQUENCE [LARGE SCALE GENOMIC DNA]</scope>
    <source>
        <strain evidence="5 6">CGMCC 1.10434</strain>
    </source>
</reference>
<feature type="transmembrane region" description="Helical" evidence="3">
    <location>
        <begin position="12"/>
        <end position="29"/>
    </location>
</feature>
<feature type="transmembrane region" description="Helical" evidence="3">
    <location>
        <begin position="184"/>
        <end position="207"/>
    </location>
</feature>
<dbReference type="EMBL" id="FODJ01000005">
    <property type="protein sequence ID" value="SEO22320.1"/>
    <property type="molecule type" value="Genomic_DNA"/>
</dbReference>
<dbReference type="InterPro" id="IPR052734">
    <property type="entry name" value="Nod_factor_acetyltransferase"/>
</dbReference>
<feature type="transmembrane region" description="Helical" evidence="3">
    <location>
        <begin position="155"/>
        <end position="172"/>
    </location>
</feature>
<evidence type="ECO:0000256" key="1">
    <source>
        <dbReference type="ARBA" id="ARBA00004370"/>
    </source>
</evidence>
<dbReference type="PANTHER" id="PTHR37312:SF1">
    <property type="entry name" value="MEMBRANE-BOUND ACYLTRANSFERASE YKRP-RELATED"/>
    <property type="match status" value="1"/>
</dbReference>
<keyword evidence="3" id="KW-0812">Transmembrane</keyword>
<feature type="domain" description="Acyltransferase 3" evidence="4">
    <location>
        <begin position="6"/>
        <end position="303"/>
    </location>
</feature>
<dbReference type="STRING" id="872970.SAMN04488134_10549"/>
<keyword evidence="6" id="KW-1185">Reference proteome</keyword>
<dbReference type="Pfam" id="PF01757">
    <property type="entry name" value="Acyl_transf_3"/>
    <property type="match status" value="1"/>
</dbReference>
<evidence type="ECO:0000313" key="5">
    <source>
        <dbReference type="EMBL" id="SEO22320.1"/>
    </source>
</evidence>
<dbReference type="InterPro" id="IPR002656">
    <property type="entry name" value="Acyl_transf_3_dom"/>
</dbReference>
<keyword evidence="3" id="KW-0472">Membrane</keyword>
<feature type="transmembrane region" description="Helical" evidence="3">
    <location>
        <begin position="131"/>
        <end position="149"/>
    </location>
</feature>